<keyword evidence="4 5" id="KW-0720">Serine protease</keyword>
<dbReference type="InterPro" id="IPR000209">
    <property type="entry name" value="Peptidase_S8/S53_dom"/>
</dbReference>
<dbReference type="PANTHER" id="PTHR43806">
    <property type="entry name" value="PEPTIDASE S8"/>
    <property type="match status" value="1"/>
</dbReference>
<dbReference type="InterPro" id="IPR036852">
    <property type="entry name" value="Peptidase_S8/S53_dom_sf"/>
</dbReference>
<dbReference type="PROSITE" id="PS51892">
    <property type="entry name" value="SUBTILASE"/>
    <property type="match status" value="1"/>
</dbReference>
<dbReference type="InterPro" id="IPR050131">
    <property type="entry name" value="Peptidase_S8_subtilisin-like"/>
</dbReference>
<reference evidence="7 8" key="1">
    <citation type="submission" date="2020-05" db="EMBL/GenBank/DDBJ databases">
        <title>Identification and distribution of gene clusters putatively required for synthesis of sphingolipid metabolism inhibitors in phylogenetically diverse species of the filamentous fungus Fusarium.</title>
        <authorList>
            <person name="Kim H.-S."/>
            <person name="Busman M."/>
            <person name="Brown D.W."/>
            <person name="Divon H."/>
            <person name="Uhlig S."/>
            <person name="Proctor R.H."/>
        </authorList>
    </citation>
    <scope>NUCLEOTIDE SEQUENCE [LARGE SCALE GENOMIC DNA]</scope>
    <source>
        <strain evidence="7 8">NRRL 25196</strain>
    </source>
</reference>
<evidence type="ECO:0000256" key="3">
    <source>
        <dbReference type="ARBA" id="ARBA00022801"/>
    </source>
</evidence>
<accession>A0A8H5IU41</accession>
<keyword evidence="2 5" id="KW-0645">Protease</keyword>
<evidence type="ECO:0000313" key="8">
    <source>
        <dbReference type="Proteomes" id="UP000574317"/>
    </source>
</evidence>
<organism evidence="7 8">
    <name type="scientific">Fusarium napiforme</name>
    <dbReference type="NCBI Taxonomy" id="42672"/>
    <lineage>
        <taxon>Eukaryota</taxon>
        <taxon>Fungi</taxon>
        <taxon>Dikarya</taxon>
        <taxon>Ascomycota</taxon>
        <taxon>Pezizomycotina</taxon>
        <taxon>Sordariomycetes</taxon>
        <taxon>Hypocreomycetidae</taxon>
        <taxon>Hypocreales</taxon>
        <taxon>Nectriaceae</taxon>
        <taxon>Fusarium</taxon>
        <taxon>Fusarium fujikuroi species complex</taxon>
    </lineage>
</organism>
<keyword evidence="8" id="KW-1185">Reference proteome</keyword>
<sequence>MDIFYDMMSAEEDAKKEDAKREDADKLFDELAEEILNVSNRIVLTAPPADTSHATFTLSETVVTRNAGSDSISEEVIICPKTRLLGSTIPKPKDMKCRCCCVGEPHADNLIYKLIEGESFLTEELHPGGLRKWFIIAVKPQPPMLVIAMSPKRVFGMTAMPLITRVCHETNPLGRLVVTLHNTTISECQEWQVTEDSIDFHFDLREGQPFDPFEGIFWKLTVTLMIDARLFAAYVQAGQDRLRELFVRGPLANEKILNSRLLDTDRNQIAQGNSWMMFPMPATDDTQEKMTYKLMTSREGGERWYRTILSRGGHPDTVCINFKDKAPEISQRGLLNSLQDLEIWKTDYDETNKPIISQVSWEELTRQGTKSQGLKATFIKSPGSDKERTAGDWLDEVDDLIRVMQGDRKDRYERVKIAIIDSGLHDRERSHYRAEYEDFTGVPNNDSWHGTCCAGIIQGIYEEVRLYTARAFERDHADEIEGPRRMARAVNWAIEPPNSVDIISISAGFRNYSKELDDAVTKAKAAGVLVIAAASNWQNTNTVAFPARHNLSTMCIYSTNTGNQSSSFNPEPRADTQNFAIIGEGFQHPDQRRNERMSGTSSENPVNSRVYLLILDSGNSCGGGTGREDSGLFKAEGQQRIYL</sequence>
<dbReference type="AlphaFoldDB" id="A0A8H5IU41"/>
<dbReference type="Gene3D" id="3.40.50.200">
    <property type="entry name" value="Peptidase S8/S53 domain"/>
    <property type="match status" value="1"/>
</dbReference>
<dbReference type="GO" id="GO:0006508">
    <property type="term" value="P:proteolysis"/>
    <property type="evidence" value="ECO:0007669"/>
    <property type="project" value="UniProtKB-KW"/>
</dbReference>
<dbReference type="PANTHER" id="PTHR43806:SF11">
    <property type="entry name" value="CEREVISIN-RELATED"/>
    <property type="match status" value="1"/>
</dbReference>
<evidence type="ECO:0000256" key="1">
    <source>
        <dbReference type="ARBA" id="ARBA00011073"/>
    </source>
</evidence>
<dbReference type="SUPFAM" id="SSF52743">
    <property type="entry name" value="Subtilisin-like"/>
    <property type="match status" value="1"/>
</dbReference>
<feature type="domain" description="Peptidase S8/S53" evidence="6">
    <location>
        <begin position="415"/>
        <end position="614"/>
    </location>
</feature>
<dbReference type="GO" id="GO:0004252">
    <property type="term" value="F:serine-type endopeptidase activity"/>
    <property type="evidence" value="ECO:0007669"/>
    <property type="project" value="UniProtKB-UniRule"/>
</dbReference>
<name>A0A8H5IU41_9HYPO</name>
<feature type="active site" description="Charge relay system" evidence="5">
    <location>
        <position position="421"/>
    </location>
</feature>
<feature type="active site" description="Charge relay system" evidence="5">
    <location>
        <position position="449"/>
    </location>
</feature>
<proteinExistence type="inferred from homology"/>
<evidence type="ECO:0000313" key="7">
    <source>
        <dbReference type="EMBL" id="KAF5542942.1"/>
    </source>
</evidence>
<evidence type="ECO:0000256" key="2">
    <source>
        <dbReference type="ARBA" id="ARBA00022670"/>
    </source>
</evidence>
<feature type="active site" description="Charge relay system" evidence="5">
    <location>
        <position position="601"/>
    </location>
</feature>
<dbReference type="EMBL" id="JAAOAO010000415">
    <property type="protein sequence ID" value="KAF5542942.1"/>
    <property type="molecule type" value="Genomic_DNA"/>
</dbReference>
<dbReference type="Proteomes" id="UP000574317">
    <property type="component" value="Unassembled WGS sequence"/>
</dbReference>
<comment type="similarity">
    <text evidence="1 5">Belongs to the peptidase S8 family.</text>
</comment>
<evidence type="ECO:0000256" key="4">
    <source>
        <dbReference type="ARBA" id="ARBA00022825"/>
    </source>
</evidence>
<evidence type="ECO:0000259" key="6">
    <source>
        <dbReference type="Pfam" id="PF00082"/>
    </source>
</evidence>
<comment type="caution">
    <text evidence="7">The sequence shown here is derived from an EMBL/GenBank/DDBJ whole genome shotgun (WGS) entry which is preliminary data.</text>
</comment>
<gene>
    <name evidence="7" type="ORF">FNAPI_9830</name>
</gene>
<protein>
    <recommendedName>
        <fullName evidence="6">Peptidase S8/S53 domain-containing protein</fullName>
    </recommendedName>
</protein>
<evidence type="ECO:0000256" key="5">
    <source>
        <dbReference type="PROSITE-ProRule" id="PRU01240"/>
    </source>
</evidence>
<keyword evidence="3 5" id="KW-0378">Hydrolase</keyword>
<dbReference type="Pfam" id="PF00082">
    <property type="entry name" value="Peptidase_S8"/>
    <property type="match status" value="1"/>
</dbReference>